<dbReference type="GO" id="GO:0004152">
    <property type="term" value="F:dihydroorotate dehydrogenase activity"/>
    <property type="evidence" value="ECO:0007669"/>
    <property type="project" value="UniProtKB-UniRule"/>
</dbReference>
<dbReference type="Pfam" id="PF01180">
    <property type="entry name" value="DHO_dh"/>
    <property type="match status" value="1"/>
</dbReference>
<dbReference type="InterPro" id="IPR049622">
    <property type="entry name" value="Dihydroorotate_DH_I"/>
</dbReference>
<name>A0A1V2ZXK2_9GAMM</name>
<feature type="domain" description="Dihydroorotate dehydrogenase catalytic" evidence="10">
    <location>
        <begin position="10"/>
        <end position="296"/>
    </location>
</feature>
<feature type="binding site" evidence="9">
    <location>
        <position position="134"/>
    </location>
    <ligand>
        <name>substrate</name>
    </ligand>
</feature>
<evidence type="ECO:0000256" key="1">
    <source>
        <dbReference type="ARBA" id="ARBA00004496"/>
    </source>
</evidence>
<dbReference type="PIRSF" id="PIRSF000164">
    <property type="entry name" value="DHO_oxidase"/>
    <property type="match status" value="1"/>
</dbReference>
<dbReference type="SUPFAM" id="SSF51395">
    <property type="entry name" value="FMN-linked oxidoreductases"/>
    <property type="match status" value="1"/>
</dbReference>
<feature type="binding site" evidence="9">
    <location>
        <position position="224"/>
    </location>
    <ligand>
        <name>FMN</name>
        <dbReference type="ChEBI" id="CHEBI:58210"/>
    </ligand>
</feature>
<dbReference type="Proteomes" id="UP000189177">
    <property type="component" value="Unassembled WGS sequence"/>
</dbReference>
<comment type="pathway">
    <text evidence="2 9">Pyrimidine metabolism; UMP biosynthesis via de novo pathway.</text>
</comment>
<feature type="binding site" evidence="9">
    <location>
        <position position="134"/>
    </location>
    <ligand>
        <name>FMN</name>
        <dbReference type="ChEBI" id="CHEBI:58210"/>
    </ligand>
</feature>
<evidence type="ECO:0000256" key="4">
    <source>
        <dbReference type="ARBA" id="ARBA00022490"/>
    </source>
</evidence>
<dbReference type="InterPro" id="IPR050074">
    <property type="entry name" value="DHO_dehydrogenase"/>
</dbReference>
<comment type="cofactor">
    <cofactor evidence="9">
        <name>FMN</name>
        <dbReference type="ChEBI" id="CHEBI:58210"/>
    </cofactor>
    <text evidence="9">Binds 1 FMN per subunit.</text>
</comment>
<dbReference type="PROSITE" id="PS51257">
    <property type="entry name" value="PROKAR_LIPOPROTEIN"/>
    <property type="match status" value="1"/>
</dbReference>
<dbReference type="InterPro" id="IPR013785">
    <property type="entry name" value="Aldolase_TIM"/>
</dbReference>
<comment type="subcellular location">
    <subcellularLocation>
        <location evidence="1 9">Cytoplasm</location>
    </subcellularLocation>
</comment>
<dbReference type="AlphaFoldDB" id="A0A1V2ZXK2"/>
<evidence type="ECO:0000256" key="2">
    <source>
        <dbReference type="ARBA" id="ARBA00004725"/>
    </source>
</evidence>
<feature type="binding site" evidence="9">
    <location>
        <position position="107"/>
    </location>
    <ligand>
        <name>FMN</name>
        <dbReference type="ChEBI" id="CHEBI:58210"/>
    </ligand>
</feature>
<dbReference type="PANTHER" id="PTHR48109">
    <property type="entry name" value="DIHYDROOROTATE DEHYDROGENASE (QUINONE), MITOCHONDRIAL-RELATED"/>
    <property type="match status" value="1"/>
</dbReference>
<dbReference type="GO" id="GO:0044205">
    <property type="term" value="P:'de novo' UMP biosynthetic process"/>
    <property type="evidence" value="ECO:0007669"/>
    <property type="project" value="UniProtKB-UniRule"/>
</dbReference>
<keyword evidence="8 9" id="KW-0560">Oxidoreductase</keyword>
<dbReference type="CDD" id="cd04740">
    <property type="entry name" value="DHOD_1B_like"/>
    <property type="match status" value="1"/>
</dbReference>
<organism evidence="11 12">
    <name type="scientific">Thioalkalivibrio halophilus</name>
    <dbReference type="NCBI Taxonomy" id="252474"/>
    <lineage>
        <taxon>Bacteria</taxon>
        <taxon>Pseudomonadati</taxon>
        <taxon>Pseudomonadota</taxon>
        <taxon>Gammaproteobacteria</taxon>
        <taxon>Chromatiales</taxon>
        <taxon>Ectothiorhodospiraceae</taxon>
        <taxon>Thioalkalivibrio</taxon>
    </lineage>
</organism>
<keyword evidence="5 9" id="KW-0285">Flavoprotein</keyword>
<dbReference type="InterPro" id="IPR012135">
    <property type="entry name" value="Dihydroorotate_DH_1_2"/>
</dbReference>
<sequence>MSEARDDSRLSLEFCGLHFNTPLVLLSGCVGFGEEYTRVAGFSNRDAGAVCLKGTTGAARPGNPPHRVYETPEGMLNAIGLQNPGVEQVVGGILPGLDYDETRFIANVSGSTIEEYIAVTRAFDDSPVDAIEINISCPNVKEGGVAFGNDPDMSARVVEACRSVTQKPLITKLSPNQTDIAENARRCIEAGTDGFAVINTLMGMAVDAESGRAVIGNNQGGLSGPAIKPVALLKVHQVHQVAKAHGIPIIGQGGVTRAEDALEFLLAGASTVGVGTGLFYDPLCLPKILAGINDYMDRHGIGHVSELTGRLQLNEGFSGCGA</sequence>
<accession>A0A1V2ZXK2</accession>
<reference evidence="11 12" key="1">
    <citation type="submission" date="2017-02" db="EMBL/GenBank/DDBJ databases">
        <title>Genomic diversity within the haloalkaliphilic genus Thioalkalivibrio.</title>
        <authorList>
            <person name="Ahn A.-C."/>
            <person name="Meier-Kolthoff J."/>
            <person name="Overmars L."/>
            <person name="Richter M."/>
            <person name="Woyke T."/>
            <person name="Sorokin D.Y."/>
            <person name="Muyzer G."/>
        </authorList>
    </citation>
    <scope>NUCLEOTIDE SEQUENCE [LARGE SCALE GENOMIC DNA]</scope>
    <source>
        <strain evidence="11 12">HL17</strain>
    </source>
</reference>
<evidence type="ECO:0000256" key="5">
    <source>
        <dbReference type="ARBA" id="ARBA00022630"/>
    </source>
</evidence>
<dbReference type="NCBIfam" id="TIGR01037">
    <property type="entry name" value="pyrD_sub1_fam"/>
    <property type="match status" value="1"/>
</dbReference>
<dbReference type="NCBIfam" id="NF005574">
    <property type="entry name" value="PRK07259.1"/>
    <property type="match status" value="1"/>
</dbReference>
<evidence type="ECO:0000313" key="11">
    <source>
        <dbReference type="EMBL" id="OOC09809.1"/>
    </source>
</evidence>
<comment type="similarity">
    <text evidence="3 9">Belongs to the dihydroorotate dehydrogenase family. Type 1 subfamily.</text>
</comment>
<proteinExistence type="inferred from homology"/>
<comment type="caution">
    <text evidence="11">The sequence shown here is derived from an EMBL/GenBank/DDBJ whole genome shotgun (WGS) entry which is preliminary data.</text>
</comment>
<feature type="binding site" evidence="9">
    <location>
        <position position="198"/>
    </location>
    <ligand>
        <name>FMN</name>
        <dbReference type="ChEBI" id="CHEBI:58210"/>
    </ligand>
</feature>
<feature type="active site" description="Nucleophile" evidence="9">
    <location>
        <position position="137"/>
    </location>
</feature>
<feature type="binding site" evidence="9">
    <location>
        <begin position="77"/>
        <end position="81"/>
    </location>
    <ligand>
        <name>substrate</name>
    </ligand>
</feature>
<protein>
    <recommendedName>
        <fullName evidence="9">Dihydroorotate dehydrogenase</fullName>
        <shortName evidence="9">DHOD</shortName>
        <shortName evidence="9">DHODase</shortName>
        <shortName evidence="9">DHOdehase</shortName>
        <ecNumber evidence="9">1.3.-.-</ecNumber>
    </recommendedName>
</protein>
<dbReference type="UniPathway" id="UPA00070"/>
<evidence type="ECO:0000256" key="9">
    <source>
        <dbReference type="HAMAP-Rule" id="MF_00224"/>
    </source>
</evidence>
<dbReference type="InterPro" id="IPR005720">
    <property type="entry name" value="Dihydroorotate_DH_cat"/>
</dbReference>
<dbReference type="GO" id="GO:0005737">
    <property type="term" value="C:cytoplasm"/>
    <property type="evidence" value="ECO:0007669"/>
    <property type="project" value="UniProtKB-SubCell"/>
</dbReference>
<feature type="binding site" evidence="9">
    <location>
        <begin position="199"/>
        <end position="200"/>
    </location>
    <ligand>
        <name>substrate</name>
    </ligand>
</feature>
<evidence type="ECO:0000256" key="7">
    <source>
        <dbReference type="ARBA" id="ARBA00022975"/>
    </source>
</evidence>
<feature type="binding site" evidence="9">
    <location>
        <begin position="275"/>
        <end position="276"/>
    </location>
    <ligand>
        <name>FMN</name>
        <dbReference type="ChEBI" id="CHEBI:58210"/>
    </ligand>
</feature>
<feature type="binding site" evidence="9">
    <location>
        <begin position="253"/>
        <end position="254"/>
    </location>
    <ligand>
        <name>FMN</name>
        <dbReference type="ChEBI" id="CHEBI:58210"/>
    </ligand>
</feature>
<dbReference type="EMBL" id="MUZR01000035">
    <property type="protein sequence ID" value="OOC09809.1"/>
    <property type="molecule type" value="Genomic_DNA"/>
</dbReference>
<evidence type="ECO:0000256" key="3">
    <source>
        <dbReference type="ARBA" id="ARBA00008008"/>
    </source>
</evidence>
<keyword evidence="6 9" id="KW-0288">FMN</keyword>
<comment type="catalytic activity">
    <reaction evidence="9">
        <text>(S)-dihydroorotate + A = orotate + AH2</text>
        <dbReference type="Rhea" id="RHEA:18073"/>
        <dbReference type="ChEBI" id="CHEBI:13193"/>
        <dbReference type="ChEBI" id="CHEBI:17499"/>
        <dbReference type="ChEBI" id="CHEBI:30839"/>
        <dbReference type="ChEBI" id="CHEBI:30864"/>
    </reaction>
</comment>
<comment type="function">
    <text evidence="9">Catalyzes the conversion of dihydroorotate to orotate.</text>
</comment>
<keyword evidence="4 9" id="KW-0963">Cytoplasm</keyword>
<feature type="binding site" evidence="9">
    <location>
        <position position="27"/>
    </location>
    <ligand>
        <name>FMN</name>
        <dbReference type="ChEBI" id="CHEBI:58210"/>
    </ligand>
</feature>
<dbReference type="OrthoDB" id="9794954at2"/>
<keyword evidence="7 9" id="KW-0665">Pyrimidine biosynthesis</keyword>
<gene>
    <name evidence="9" type="primary">pyrD</name>
    <name evidence="11" type="ORF">B1A74_09305</name>
</gene>
<feature type="binding site" evidence="9">
    <location>
        <position position="53"/>
    </location>
    <ligand>
        <name>substrate</name>
    </ligand>
</feature>
<feature type="binding site" evidence="9">
    <location>
        <begin position="53"/>
        <end position="54"/>
    </location>
    <ligand>
        <name>FMN</name>
        <dbReference type="ChEBI" id="CHEBI:58210"/>
    </ligand>
</feature>
<evidence type="ECO:0000259" key="10">
    <source>
        <dbReference type="Pfam" id="PF01180"/>
    </source>
</evidence>
<dbReference type="InterPro" id="IPR024920">
    <property type="entry name" value="Dihydroorotate_DH_1"/>
</dbReference>
<dbReference type="STRING" id="252474.B1A74_09305"/>
<keyword evidence="12" id="KW-1185">Reference proteome</keyword>
<dbReference type="RefSeq" id="WP_077244466.1">
    <property type="nucleotide sequence ID" value="NZ_MUZR01000035.1"/>
</dbReference>
<dbReference type="Gene3D" id="3.20.20.70">
    <property type="entry name" value="Aldolase class I"/>
    <property type="match status" value="1"/>
</dbReference>
<dbReference type="EC" id="1.3.-.-" evidence="9"/>
<dbReference type="InterPro" id="IPR033888">
    <property type="entry name" value="DHOD_1B"/>
</dbReference>
<dbReference type="PANTHER" id="PTHR48109:SF1">
    <property type="entry name" value="DIHYDROOROTATE DEHYDROGENASE (FUMARATE)"/>
    <property type="match status" value="1"/>
</dbReference>
<dbReference type="HAMAP" id="MF_00224">
    <property type="entry name" value="DHO_dh_type1"/>
    <property type="match status" value="1"/>
</dbReference>
<evidence type="ECO:0000256" key="8">
    <source>
        <dbReference type="ARBA" id="ARBA00023002"/>
    </source>
</evidence>
<evidence type="ECO:0000256" key="6">
    <source>
        <dbReference type="ARBA" id="ARBA00022643"/>
    </source>
</evidence>
<dbReference type="GO" id="GO:0006207">
    <property type="term" value="P:'de novo' pyrimidine nucleobase biosynthetic process"/>
    <property type="evidence" value="ECO:0007669"/>
    <property type="project" value="TreeGrafter"/>
</dbReference>
<feature type="binding site" evidence="9">
    <location>
        <position position="172"/>
    </location>
    <ligand>
        <name>FMN</name>
        <dbReference type="ChEBI" id="CHEBI:58210"/>
    </ligand>
</feature>
<evidence type="ECO:0000313" key="12">
    <source>
        <dbReference type="Proteomes" id="UP000189177"/>
    </source>
</evidence>